<proteinExistence type="predicted"/>
<name>A0A7C4ASX5_9BACT</name>
<reference evidence="1" key="1">
    <citation type="journal article" date="2020" name="mSystems">
        <title>Genome- and Community-Level Interaction Insights into Carbon Utilization and Element Cycling Functions of Hydrothermarchaeota in Hydrothermal Sediment.</title>
        <authorList>
            <person name="Zhou Z."/>
            <person name="Liu Y."/>
            <person name="Xu W."/>
            <person name="Pan J."/>
            <person name="Luo Z.H."/>
            <person name="Li M."/>
        </authorList>
    </citation>
    <scope>NUCLEOTIDE SEQUENCE [LARGE SCALE GENOMIC DNA]</scope>
    <source>
        <strain evidence="1">SpSt-769</strain>
    </source>
</reference>
<accession>A0A7C4ASX5</accession>
<gene>
    <name evidence="1" type="ORF">ENV54_09805</name>
</gene>
<protein>
    <submittedName>
        <fullName evidence="1">Uncharacterized protein</fullName>
    </submittedName>
</protein>
<comment type="caution">
    <text evidence="1">The sequence shown here is derived from an EMBL/GenBank/DDBJ whole genome shotgun (WGS) entry which is preliminary data.</text>
</comment>
<dbReference type="EMBL" id="DTGT01000312">
    <property type="protein sequence ID" value="HGH61579.1"/>
    <property type="molecule type" value="Genomic_DNA"/>
</dbReference>
<evidence type="ECO:0000313" key="1">
    <source>
        <dbReference type="EMBL" id="HGH61579.1"/>
    </source>
</evidence>
<organism evidence="1">
    <name type="scientific">Desulfomonile tiedjei</name>
    <dbReference type="NCBI Taxonomy" id="2358"/>
    <lineage>
        <taxon>Bacteria</taxon>
        <taxon>Pseudomonadati</taxon>
        <taxon>Thermodesulfobacteriota</taxon>
        <taxon>Desulfomonilia</taxon>
        <taxon>Desulfomonilales</taxon>
        <taxon>Desulfomonilaceae</taxon>
        <taxon>Desulfomonile</taxon>
    </lineage>
</organism>
<sequence length="118" mass="13086">MNPFELFQSSGIYKVAILYFSRSRGLAIIGRHACSNNVEVVQISGEVDPKTGNFTALDYPGPDAAQRFPIVSKKDFEALVAYIESRIDAQTQMSVIEPDVIRSILARIPVEPASQYLH</sequence>
<dbReference type="AlphaFoldDB" id="A0A7C4ASX5"/>